<name>A0A951UNS0_9CYAN</name>
<evidence type="ECO:0000256" key="6">
    <source>
        <dbReference type="ARBA" id="ARBA00022777"/>
    </source>
</evidence>
<dbReference type="EMBL" id="JAHHHD010000008">
    <property type="protein sequence ID" value="MBW4658943.1"/>
    <property type="molecule type" value="Genomic_DNA"/>
</dbReference>
<evidence type="ECO:0000256" key="4">
    <source>
        <dbReference type="ARBA" id="ARBA00022679"/>
    </source>
</evidence>
<evidence type="ECO:0000313" key="14">
    <source>
        <dbReference type="Proteomes" id="UP000757435"/>
    </source>
</evidence>
<dbReference type="InterPro" id="IPR029056">
    <property type="entry name" value="Ribokinase-like"/>
</dbReference>
<comment type="similarity">
    <text evidence="1 11">Belongs to the carbohydrate kinase PfkB family.</text>
</comment>
<gene>
    <name evidence="13" type="primary">pfkB</name>
    <name evidence="13" type="ORF">KME15_09725</name>
</gene>
<keyword evidence="5 11" id="KW-0547">Nucleotide-binding</keyword>
<evidence type="ECO:0000256" key="9">
    <source>
        <dbReference type="ARBA" id="ARBA00047745"/>
    </source>
</evidence>
<accession>A0A951UNS0</accession>
<comment type="caution">
    <text evidence="13">The sequence shown here is derived from an EMBL/GenBank/DDBJ whole genome shotgun (WGS) entry which is preliminary data.</text>
</comment>
<dbReference type="InterPro" id="IPR011611">
    <property type="entry name" value="PfkB_dom"/>
</dbReference>
<dbReference type="PANTHER" id="PTHR46566">
    <property type="entry name" value="1-PHOSPHOFRUCTOKINASE-RELATED"/>
    <property type="match status" value="1"/>
</dbReference>
<proteinExistence type="inferred from homology"/>
<dbReference type="GO" id="GO:0008662">
    <property type="term" value="F:1-phosphofructokinase activity"/>
    <property type="evidence" value="ECO:0007669"/>
    <property type="project" value="UniProtKB-UniRule"/>
</dbReference>
<evidence type="ECO:0000256" key="11">
    <source>
        <dbReference type="RuleBase" id="RU369061"/>
    </source>
</evidence>
<keyword evidence="7 11" id="KW-0067">ATP-binding</keyword>
<feature type="domain" description="Carbohydrate kinase PfkB" evidence="12">
    <location>
        <begin position="17"/>
        <end position="295"/>
    </location>
</feature>
<dbReference type="InterPro" id="IPR017583">
    <property type="entry name" value="Tagatose/fructose_Pkinase"/>
</dbReference>
<dbReference type="InterPro" id="IPR002173">
    <property type="entry name" value="Carboh/pur_kinase_PfkB_CS"/>
</dbReference>
<dbReference type="GO" id="GO:0044281">
    <property type="term" value="P:small molecule metabolic process"/>
    <property type="evidence" value="ECO:0007669"/>
    <property type="project" value="UniProtKB-ARBA"/>
</dbReference>
<dbReference type="EC" id="2.7.1.56" evidence="2 11"/>
<dbReference type="NCBIfam" id="TIGR03168">
    <property type="entry name" value="1-PFK"/>
    <property type="match status" value="1"/>
</dbReference>
<dbReference type="PANTHER" id="PTHR46566:SF5">
    <property type="entry name" value="1-PHOSPHOFRUCTOKINASE"/>
    <property type="match status" value="1"/>
</dbReference>
<organism evidence="13 14">
    <name type="scientific">Drouetiella hepatica Uher 2000/2452</name>
    <dbReference type="NCBI Taxonomy" id="904376"/>
    <lineage>
        <taxon>Bacteria</taxon>
        <taxon>Bacillati</taxon>
        <taxon>Cyanobacteriota</taxon>
        <taxon>Cyanophyceae</taxon>
        <taxon>Oculatellales</taxon>
        <taxon>Oculatellaceae</taxon>
        <taxon>Drouetiella</taxon>
    </lineage>
</organism>
<evidence type="ECO:0000256" key="3">
    <source>
        <dbReference type="ARBA" id="ARBA00013596"/>
    </source>
</evidence>
<reference evidence="13" key="2">
    <citation type="journal article" date="2022" name="Microbiol. Resour. Announc.">
        <title>Metagenome Sequencing to Explore Phylogenomics of Terrestrial Cyanobacteria.</title>
        <authorList>
            <person name="Ward R.D."/>
            <person name="Stajich J.E."/>
            <person name="Johansen J.R."/>
            <person name="Huntemann M."/>
            <person name="Clum A."/>
            <person name="Foster B."/>
            <person name="Foster B."/>
            <person name="Roux S."/>
            <person name="Palaniappan K."/>
            <person name="Varghese N."/>
            <person name="Mukherjee S."/>
            <person name="Reddy T.B.K."/>
            <person name="Daum C."/>
            <person name="Copeland A."/>
            <person name="Chen I.A."/>
            <person name="Ivanova N.N."/>
            <person name="Kyrpides N.C."/>
            <person name="Shapiro N."/>
            <person name="Eloe-Fadrosh E.A."/>
            <person name="Pietrasiak N."/>
        </authorList>
    </citation>
    <scope>NUCLEOTIDE SEQUENCE</scope>
    <source>
        <strain evidence="13">UHER 2000/2452</strain>
    </source>
</reference>
<evidence type="ECO:0000256" key="8">
    <source>
        <dbReference type="ARBA" id="ARBA00032802"/>
    </source>
</evidence>
<dbReference type="Gene3D" id="3.40.1190.20">
    <property type="match status" value="1"/>
</dbReference>
<dbReference type="Proteomes" id="UP000757435">
    <property type="component" value="Unassembled WGS sequence"/>
</dbReference>
<sequence length="312" mass="33097">MKPSIATITLNPAVDQTVSIPNFRAGEVNRVEWEQSDPGGKGVNVASFLADFGCSVSVSGFLGKDNAELFQTFFAQQGIQNRFVPVAGKTRVNIKITDTLLNQVTDINFPGQPPIAADLATLHRVIDDLAIAHDWFVLAGSLPHGLSPAIYGELVARLKAQGKTVVLDASGESFRQAIPFAPYAIKPNVEELQELCGQRLETEAAIVQTAQDLLSKGIECVVVSMGAQGAIFAEANAIVVARPPKIEVVSTVGAGDAMVSGLIMGKLRGFSLSDCARLATAFSMGALSQVGPRLPPQEAIESLMQEVRVETL</sequence>
<protein>
    <recommendedName>
        <fullName evidence="3 11">1-phosphofructokinase</fullName>
        <shortName evidence="11">Fru1PK</shortName>
        <ecNumber evidence="2 11">2.7.1.56</ecNumber>
    </recommendedName>
    <alternativeName>
        <fullName evidence="8 11">Fructose 1-phosphate kinase</fullName>
    </alternativeName>
</protein>
<dbReference type="GO" id="GO:0016052">
    <property type="term" value="P:carbohydrate catabolic process"/>
    <property type="evidence" value="ECO:0007669"/>
    <property type="project" value="UniProtKB-ARBA"/>
</dbReference>
<evidence type="ECO:0000313" key="13">
    <source>
        <dbReference type="EMBL" id="MBW4658943.1"/>
    </source>
</evidence>
<dbReference type="GO" id="GO:0005524">
    <property type="term" value="F:ATP binding"/>
    <property type="evidence" value="ECO:0007669"/>
    <property type="project" value="UniProtKB-UniRule"/>
</dbReference>
<dbReference type="InterPro" id="IPR022463">
    <property type="entry name" value="1-PFruKinase"/>
</dbReference>
<evidence type="ECO:0000256" key="2">
    <source>
        <dbReference type="ARBA" id="ARBA00012131"/>
    </source>
</evidence>
<evidence type="ECO:0000256" key="5">
    <source>
        <dbReference type="ARBA" id="ARBA00022741"/>
    </source>
</evidence>
<dbReference type="Pfam" id="PF00294">
    <property type="entry name" value="PfkB"/>
    <property type="match status" value="1"/>
</dbReference>
<dbReference type="SUPFAM" id="SSF53613">
    <property type="entry name" value="Ribokinase-like"/>
    <property type="match status" value="1"/>
</dbReference>
<dbReference type="PIRSF" id="PIRSF000535">
    <property type="entry name" value="1PFK/6PFK/LacC"/>
    <property type="match status" value="1"/>
</dbReference>
<comment type="catalytic activity">
    <reaction evidence="9 11">
        <text>beta-D-fructose 1-phosphate + ATP = beta-D-fructose 1,6-bisphosphate + ADP + H(+)</text>
        <dbReference type="Rhea" id="RHEA:14213"/>
        <dbReference type="ChEBI" id="CHEBI:15378"/>
        <dbReference type="ChEBI" id="CHEBI:30616"/>
        <dbReference type="ChEBI" id="CHEBI:32966"/>
        <dbReference type="ChEBI" id="CHEBI:138881"/>
        <dbReference type="ChEBI" id="CHEBI:456216"/>
        <dbReference type="EC" id="2.7.1.56"/>
    </reaction>
</comment>
<evidence type="ECO:0000256" key="10">
    <source>
        <dbReference type="PIRNR" id="PIRNR000535"/>
    </source>
</evidence>
<dbReference type="CDD" id="cd01164">
    <property type="entry name" value="FruK_PfkB_like"/>
    <property type="match status" value="1"/>
</dbReference>
<dbReference type="PROSITE" id="PS00584">
    <property type="entry name" value="PFKB_KINASES_2"/>
    <property type="match status" value="1"/>
</dbReference>
<dbReference type="PROSITE" id="PS00583">
    <property type="entry name" value="PFKB_KINASES_1"/>
    <property type="match status" value="1"/>
</dbReference>
<comment type="function">
    <text evidence="11">Catalyzes the ATP-dependent phosphorylation of fructose-l-phosphate to fructose-l,6-bisphosphate.</text>
</comment>
<reference evidence="13" key="1">
    <citation type="submission" date="2021-05" db="EMBL/GenBank/DDBJ databases">
        <authorList>
            <person name="Pietrasiak N."/>
            <person name="Ward R."/>
            <person name="Stajich J.E."/>
            <person name="Kurbessoian T."/>
        </authorList>
    </citation>
    <scope>NUCLEOTIDE SEQUENCE</scope>
    <source>
        <strain evidence="13">UHER 2000/2452</strain>
    </source>
</reference>
<evidence type="ECO:0000256" key="1">
    <source>
        <dbReference type="ARBA" id="ARBA00010688"/>
    </source>
</evidence>
<evidence type="ECO:0000256" key="7">
    <source>
        <dbReference type="ARBA" id="ARBA00022840"/>
    </source>
</evidence>
<dbReference type="GO" id="GO:0005829">
    <property type="term" value="C:cytosol"/>
    <property type="evidence" value="ECO:0007669"/>
    <property type="project" value="TreeGrafter"/>
</dbReference>
<keyword evidence="4 10" id="KW-0808">Transferase</keyword>
<keyword evidence="6 11" id="KW-0418">Kinase</keyword>
<evidence type="ECO:0000259" key="12">
    <source>
        <dbReference type="Pfam" id="PF00294"/>
    </source>
</evidence>
<dbReference type="FunFam" id="3.40.1190.20:FF:000001">
    <property type="entry name" value="Phosphofructokinase"/>
    <property type="match status" value="1"/>
</dbReference>
<dbReference type="AlphaFoldDB" id="A0A951UNS0"/>
<dbReference type="NCBIfam" id="TIGR03828">
    <property type="entry name" value="pfkB"/>
    <property type="match status" value="1"/>
</dbReference>